<dbReference type="Gene3D" id="3.80.10.10">
    <property type="entry name" value="Ribonuclease Inhibitor"/>
    <property type="match status" value="1"/>
</dbReference>
<accession>A0A8J4Q1Y2</accession>
<dbReference type="InterPro" id="IPR032675">
    <property type="entry name" value="LRR_dom_sf"/>
</dbReference>
<comment type="caution">
    <text evidence="2">The sequence shown here is derived from an EMBL/GenBank/DDBJ whole genome shotgun (WGS) entry which is preliminary data.</text>
</comment>
<dbReference type="Pfam" id="PF05725">
    <property type="entry name" value="FNIP"/>
    <property type="match status" value="2"/>
</dbReference>
<dbReference type="EMBL" id="AJWJ01000004">
    <property type="protein sequence ID" value="KAF2078458.1"/>
    <property type="molecule type" value="Genomic_DNA"/>
</dbReference>
<gene>
    <name evidence="2" type="ORF">CYY_000208</name>
</gene>
<dbReference type="Proteomes" id="UP000695562">
    <property type="component" value="Unassembled WGS sequence"/>
</dbReference>
<keyword evidence="1" id="KW-0677">Repeat</keyword>
<sequence>MTDISFYLVWRNQYTRRLIRNLVCQGAIINVNKESLEVNHQYLSMFTNKEKQDHNISIRFMGDDIDYLEINNNNRDLINDVQLNTDADNFNLNEIHDGVRKLSLTTENQSVMATGELPPSITFLYLGGNGSYDNPPIVQPILSNLPANLQELDLLIHRDSISSPCIMPESLTDIKSVVYFDYNILKWFVVPPNKVYKSCMLRVDSMESFEWLLENKWICSVDIGRNVLEILMFRHQLPSHITKVEVYLEIVRDRSFFPPTLESLACYYGTPFSHLVNLKVLKIIGEYQTKLEKGVLPASLQELYLEYNQPLEVDVLPPNLTTLNLTSYNMPFSSNVLPPGLTTLYLHNYNQPLGTNILPSTLTDLTLHSFNQPLRAFVLPQKLKRLYMGKFTQPSIPPNSLPISLTDLTVYRFNGSFDQCQPLDNLKILRVDSLFPSLATLLANVEKLYLWIDNRDDDNPSGTCLYNTSIKSLSIQFLNAKTLYPNSFPPTLRYLSLVNAYLKPGVISRDCVLLKYREPRPYRSFK</sequence>
<reference evidence="2" key="1">
    <citation type="submission" date="2020-01" db="EMBL/GenBank/DDBJ databases">
        <title>Development of genomics and gene disruption for Polysphondylium violaceum indicates a role for the polyketide synthase stlB in stalk morphogenesis.</title>
        <authorList>
            <person name="Narita B."/>
            <person name="Kawabe Y."/>
            <person name="Kin K."/>
            <person name="Saito T."/>
            <person name="Gibbs R."/>
            <person name="Kuspa A."/>
            <person name="Muzny D."/>
            <person name="Queller D."/>
            <person name="Richards S."/>
            <person name="Strassman J."/>
            <person name="Sucgang R."/>
            <person name="Worley K."/>
            <person name="Schaap P."/>
        </authorList>
    </citation>
    <scope>NUCLEOTIDE SEQUENCE</scope>
    <source>
        <strain evidence="2">QSvi11</strain>
    </source>
</reference>
<proteinExistence type="predicted"/>
<protein>
    <recommendedName>
        <fullName evidence="4">FNIP repeat-containing protein</fullName>
    </recommendedName>
</protein>
<dbReference type="PANTHER" id="PTHR32134:SF92">
    <property type="entry name" value="FNIP REPEAT-CONTAINING PROTEIN"/>
    <property type="match status" value="1"/>
</dbReference>
<evidence type="ECO:0000313" key="2">
    <source>
        <dbReference type="EMBL" id="KAF2078458.1"/>
    </source>
</evidence>
<dbReference type="InterPro" id="IPR051251">
    <property type="entry name" value="STK_FNIP-Repeat"/>
</dbReference>
<organism evidence="2 3">
    <name type="scientific">Polysphondylium violaceum</name>
    <dbReference type="NCBI Taxonomy" id="133409"/>
    <lineage>
        <taxon>Eukaryota</taxon>
        <taxon>Amoebozoa</taxon>
        <taxon>Evosea</taxon>
        <taxon>Eumycetozoa</taxon>
        <taxon>Dictyostelia</taxon>
        <taxon>Dictyosteliales</taxon>
        <taxon>Dictyosteliaceae</taxon>
        <taxon>Polysphondylium</taxon>
    </lineage>
</organism>
<dbReference type="AlphaFoldDB" id="A0A8J4Q1Y2"/>
<dbReference type="OrthoDB" id="10394449at2759"/>
<keyword evidence="3" id="KW-1185">Reference proteome</keyword>
<dbReference type="SUPFAM" id="SSF52058">
    <property type="entry name" value="L domain-like"/>
    <property type="match status" value="1"/>
</dbReference>
<dbReference type="PANTHER" id="PTHR32134">
    <property type="entry name" value="FNIP REPEAT-CONTAINING PROTEIN"/>
    <property type="match status" value="1"/>
</dbReference>
<evidence type="ECO:0008006" key="4">
    <source>
        <dbReference type="Google" id="ProtNLM"/>
    </source>
</evidence>
<dbReference type="InterPro" id="IPR008615">
    <property type="entry name" value="FNIP"/>
</dbReference>
<evidence type="ECO:0000256" key="1">
    <source>
        <dbReference type="ARBA" id="ARBA00022737"/>
    </source>
</evidence>
<name>A0A8J4Q1Y2_9MYCE</name>
<evidence type="ECO:0000313" key="3">
    <source>
        <dbReference type="Proteomes" id="UP000695562"/>
    </source>
</evidence>